<sequence length="342" mass="38331">MSWTKRISIWIVVSLSLQCLGLFYIDHYFLANDSKAVSKKVVEDISTKAKDVDINIPTNAENILVSYDAKYISYYDDKKLVIVNCSTGKTKNIESEDGCNVSFATWVPGRNRMVFVEKESDDESSDLILYSYDVVKGEKVKTIKLDWGGTNPKVEDIQTSTLTGLIYVKVSNNANKSSIYRIDRNPDMSKIDTIPKLVGNTALIRHEDKLVYEGSVYNKIYVTGKSNAISVGDVDKLTLIGSDNDDNIYLAQLKDNLISKVYYGKTSQDTSAWKTINLQTPCAKENLLISTSGKIYQNDPLKGIIKDINSGTQTSYKGKFVQLYNKGVVSLENNKMSFVLFK</sequence>
<dbReference type="AlphaFoldDB" id="A0A7Y3SXW3"/>
<gene>
    <name evidence="2" type="ORF">HLQ16_15780</name>
</gene>
<name>A0A7Y3SXW3_9CLOT</name>
<dbReference type="Proteomes" id="UP000531659">
    <property type="component" value="Unassembled WGS sequence"/>
</dbReference>
<reference evidence="2 3" key="1">
    <citation type="submission" date="2020-05" db="EMBL/GenBank/DDBJ databases">
        <title>Complete genome of Clostridium estertheticum subspecies estertheticum, isolated from Vacuum packed lamb meat from New Zealand imported to Switzerland.</title>
        <authorList>
            <person name="Wambui J."/>
            <person name="Stevens M.J.A."/>
            <person name="Stephan R."/>
        </authorList>
    </citation>
    <scope>NUCLEOTIDE SEQUENCE [LARGE SCALE GENOMIC DNA]</scope>
    <source>
        <strain evidence="2 3">CEST001</strain>
    </source>
</reference>
<keyword evidence="1" id="KW-0812">Transmembrane</keyword>
<accession>A0A7Y3SXW3</accession>
<evidence type="ECO:0000256" key="1">
    <source>
        <dbReference type="SAM" id="Phobius"/>
    </source>
</evidence>
<protein>
    <recommendedName>
        <fullName evidence="4">Dipeptidylpeptidase IV N-terminal domain-containing protein</fullName>
    </recommendedName>
</protein>
<dbReference type="EMBL" id="JABEYB010000012">
    <property type="protein sequence ID" value="NNU77396.1"/>
    <property type="molecule type" value="Genomic_DNA"/>
</dbReference>
<evidence type="ECO:0008006" key="4">
    <source>
        <dbReference type="Google" id="ProtNLM"/>
    </source>
</evidence>
<feature type="transmembrane region" description="Helical" evidence="1">
    <location>
        <begin position="7"/>
        <end position="25"/>
    </location>
</feature>
<comment type="caution">
    <text evidence="2">The sequence shown here is derived from an EMBL/GenBank/DDBJ whole genome shotgun (WGS) entry which is preliminary data.</text>
</comment>
<dbReference type="SUPFAM" id="SSF82171">
    <property type="entry name" value="DPP6 N-terminal domain-like"/>
    <property type="match status" value="1"/>
</dbReference>
<evidence type="ECO:0000313" key="3">
    <source>
        <dbReference type="Proteomes" id="UP000531659"/>
    </source>
</evidence>
<dbReference type="RefSeq" id="WP_171298040.1">
    <property type="nucleotide sequence ID" value="NZ_CP087098.1"/>
</dbReference>
<evidence type="ECO:0000313" key="2">
    <source>
        <dbReference type="EMBL" id="NNU77396.1"/>
    </source>
</evidence>
<keyword evidence="1" id="KW-0472">Membrane</keyword>
<proteinExistence type="predicted"/>
<keyword evidence="1" id="KW-1133">Transmembrane helix</keyword>
<organism evidence="2 3">
    <name type="scientific">Clostridium estertheticum</name>
    <dbReference type="NCBI Taxonomy" id="238834"/>
    <lineage>
        <taxon>Bacteria</taxon>
        <taxon>Bacillati</taxon>
        <taxon>Bacillota</taxon>
        <taxon>Clostridia</taxon>
        <taxon>Eubacteriales</taxon>
        <taxon>Clostridiaceae</taxon>
        <taxon>Clostridium</taxon>
    </lineage>
</organism>